<gene>
    <name evidence="1" type="ordered locus">B005_4466</name>
</gene>
<evidence type="ECO:0000313" key="1">
    <source>
        <dbReference type="EMBL" id="AFR08413.1"/>
    </source>
</evidence>
<proteinExistence type="predicted"/>
<organism evidence="1 2">
    <name type="scientific">Nocardiopsis alba (strain ATCC BAA-2165 / BE74)</name>
    <dbReference type="NCBI Taxonomy" id="1205910"/>
    <lineage>
        <taxon>Bacteria</taxon>
        <taxon>Bacillati</taxon>
        <taxon>Actinomycetota</taxon>
        <taxon>Actinomycetes</taxon>
        <taxon>Streptosporangiales</taxon>
        <taxon>Nocardiopsidaceae</taxon>
        <taxon>Nocardiopsis</taxon>
    </lineage>
</organism>
<dbReference type="STRING" id="1205910.B005_4466"/>
<dbReference type="EMBL" id="CP003788">
    <property type="protein sequence ID" value="AFR08413.1"/>
    <property type="molecule type" value="Genomic_DNA"/>
</dbReference>
<dbReference type="AlphaFoldDB" id="J7L423"/>
<protein>
    <submittedName>
        <fullName evidence="1">Uncharacterized protein</fullName>
    </submittedName>
</protein>
<sequence>METVPFGPGGRGGLWCSHNPPFRGLGGGAVLVVRGGGASPSGSWDTLPAQVEAVGVSRGGVGDVRVRGGARSL</sequence>
<dbReference type="KEGG" id="nal:B005_4466"/>
<dbReference type="HOGENOM" id="CLU_2701030_0_0_11"/>
<reference evidence="1 2" key="1">
    <citation type="journal article" date="2012" name="J. Bacteriol.">
        <title>Whole-Genome Sequence of Nocardiopsis alba Strain ATCC BAA-2165, Associated with Honeybees.</title>
        <authorList>
            <person name="Qiao J."/>
            <person name="Chen L."/>
            <person name="Li Y."/>
            <person name="Wang J."/>
            <person name="Zhang W."/>
            <person name="Chen S."/>
        </authorList>
    </citation>
    <scope>NUCLEOTIDE SEQUENCE [LARGE SCALE GENOMIC DNA]</scope>
    <source>
        <strain evidence="2">ATCC BAA-2165 / BE74</strain>
    </source>
</reference>
<reference evidence="2" key="2">
    <citation type="submission" date="2012-08" db="EMBL/GenBank/DDBJ databases">
        <title>Whole-genome sequence of Nocardiopsis alba strain ATCC BAA-2165 associated with honeybees.</title>
        <authorList>
            <person name="Qiao J."/>
            <person name="Chen L."/>
            <person name="Li Y."/>
            <person name="Wang J."/>
            <person name="Zhang W."/>
            <person name="Chen S."/>
        </authorList>
    </citation>
    <scope>NUCLEOTIDE SEQUENCE [LARGE SCALE GENOMIC DNA]</scope>
    <source>
        <strain evidence="2">ATCC BAA-2165 / BE74</strain>
    </source>
</reference>
<evidence type="ECO:0000313" key="2">
    <source>
        <dbReference type="Proteomes" id="UP000003779"/>
    </source>
</evidence>
<name>J7L423_NOCAA</name>
<dbReference type="Proteomes" id="UP000003779">
    <property type="component" value="Chromosome"/>
</dbReference>
<accession>J7L423</accession>